<organism evidence="2 3">
    <name type="scientific">Pseudoduganella violacea</name>
    <dbReference type="NCBI Taxonomy" id="1715466"/>
    <lineage>
        <taxon>Bacteria</taxon>
        <taxon>Pseudomonadati</taxon>
        <taxon>Pseudomonadota</taxon>
        <taxon>Betaproteobacteria</taxon>
        <taxon>Burkholderiales</taxon>
        <taxon>Oxalobacteraceae</taxon>
        <taxon>Telluria group</taxon>
        <taxon>Pseudoduganella</taxon>
    </lineage>
</organism>
<keyword evidence="1" id="KW-1133">Transmembrane helix</keyword>
<dbReference type="Proteomes" id="UP000541535">
    <property type="component" value="Unassembled WGS sequence"/>
</dbReference>
<sequence length="99" mass="10657">MSGKSKNTIQPDWISKTLAGVLLGFALCIAISGLFAWLTPGGPAAPQKSQATMWITMPVWGAVLSFVYLFRSGAQAWRWLGGATVLAYALLAACRHFLQ</sequence>
<dbReference type="RefSeq" id="WP_183441065.1">
    <property type="nucleotide sequence ID" value="NZ_JACHXD010000005.1"/>
</dbReference>
<evidence type="ECO:0000256" key="1">
    <source>
        <dbReference type="SAM" id="Phobius"/>
    </source>
</evidence>
<dbReference type="AlphaFoldDB" id="A0A7W5FTU2"/>
<gene>
    <name evidence="2" type="ORF">FHS03_002276</name>
</gene>
<keyword evidence="3" id="KW-1185">Reference proteome</keyword>
<proteinExistence type="predicted"/>
<feature type="transmembrane region" description="Helical" evidence="1">
    <location>
        <begin position="51"/>
        <end position="70"/>
    </location>
</feature>
<reference evidence="2 3" key="1">
    <citation type="submission" date="2020-08" db="EMBL/GenBank/DDBJ databases">
        <title>Genomic Encyclopedia of Type Strains, Phase III (KMG-III): the genomes of soil and plant-associated and newly described type strains.</title>
        <authorList>
            <person name="Whitman W."/>
        </authorList>
    </citation>
    <scope>NUCLEOTIDE SEQUENCE [LARGE SCALE GENOMIC DNA]</scope>
    <source>
        <strain evidence="2 3">CECT 8897</strain>
    </source>
</reference>
<keyword evidence="1" id="KW-0472">Membrane</keyword>
<evidence type="ECO:0000313" key="2">
    <source>
        <dbReference type="EMBL" id="MBB3119225.1"/>
    </source>
</evidence>
<evidence type="ECO:0000313" key="3">
    <source>
        <dbReference type="Proteomes" id="UP000541535"/>
    </source>
</evidence>
<comment type="caution">
    <text evidence="2">The sequence shown here is derived from an EMBL/GenBank/DDBJ whole genome shotgun (WGS) entry which is preliminary data.</text>
</comment>
<feature type="transmembrane region" description="Helical" evidence="1">
    <location>
        <begin position="77"/>
        <end position="98"/>
    </location>
</feature>
<evidence type="ECO:0008006" key="4">
    <source>
        <dbReference type="Google" id="ProtNLM"/>
    </source>
</evidence>
<protein>
    <recommendedName>
        <fullName evidence="4">Transmembrane protein</fullName>
    </recommendedName>
</protein>
<feature type="transmembrane region" description="Helical" evidence="1">
    <location>
        <begin position="21"/>
        <end position="39"/>
    </location>
</feature>
<accession>A0A7W5FTU2</accession>
<name>A0A7W5FTU2_9BURK</name>
<dbReference type="EMBL" id="JACHXD010000005">
    <property type="protein sequence ID" value="MBB3119225.1"/>
    <property type="molecule type" value="Genomic_DNA"/>
</dbReference>
<keyword evidence="1" id="KW-0812">Transmembrane</keyword>